<feature type="transmembrane region" description="Helical" evidence="10">
    <location>
        <begin position="132"/>
        <end position="154"/>
    </location>
</feature>
<dbReference type="GO" id="GO:0008515">
    <property type="term" value="F:sucrose transmembrane transporter activity"/>
    <property type="evidence" value="ECO:0007669"/>
    <property type="project" value="UniProtKB-ARBA"/>
</dbReference>
<dbReference type="GeneID" id="116211034"/>
<feature type="transmembrane region" description="Helical" evidence="10">
    <location>
        <begin position="71"/>
        <end position="94"/>
    </location>
</feature>
<dbReference type="InterPro" id="IPR047664">
    <property type="entry name" value="SWEET"/>
</dbReference>
<keyword evidence="6 10" id="KW-0812">Transmembrane</keyword>
<sequence>MAFPKIHLSAAFTFGVLGNIISFMVYMAPIPTFYRIWRKKSTEGFESIPYLVTLFSSMLWLYYALLKGDAALLMTINSFGCVIEMIYIIIFLSYAPRDARKLTIKYFIYMNLGAFFILTLITRYAVPAHLRVMVYGWICVAVSVCVFASPLSIVRQVLKTKSVEFMPFNLSLFLTLGAIMWFGYGLFSHDICIYIPNIVGFFLGVLQMALYLKYRNTRKVILDEKLPEHVREIVMLSALGASEVYPVNISPASSVTVDGIGATEHQKEHEAAKESDKDEKTTGKEDADVEKNGDLGPNTGESAV</sequence>
<dbReference type="FunFam" id="1.20.1280.290:FF:000003">
    <property type="entry name" value="Bidirectional sugar transporter SWEET"/>
    <property type="match status" value="1"/>
</dbReference>
<evidence type="ECO:0000256" key="3">
    <source>
        <dbReference type="ARBA" id="ARBA00022448"/>
    </source>
</evidence>
<reference evidence="12" key="1">
    <citation type="journal article" date="2020" name="Plant Biotechnol. J.">
        <title>The pomegranate (Punica granatum L.) draft genome dissects genetic divergence between soft- and hard-seeded cultivars.</title>
        <authorList>
            <person name="Luo X."/>
            <person name="Li H."/>
            <person name="Wu Z."/>
            <person name="Yao W."/>
            <person name="Zhao P."/>
            <person name="Cao D."/>
            <person name="Yu H."/>
            <person name="Li K."/>
            <person name="Poudel K."/>
            <person name="Zhao D."/>
            <person name="Zhang F."/>
            <person name="Xia X."/>
            <person name="Chen L."/>
            <person name="Wang Q."/>
            <person name="Jing D."/>
            <person name="Cao S."/>
        </authorList>
    </citation>
    <scope>NUCLEOTIDE SEQUENCE [LARGE SCALE GENOMIC DNA]</scope>
    <source>
        <strain evidence="12">cv. Tunisia</strain>
    </source>
</reference>
<dbReference type="PANTHER" id="PTHR10791">
    <property type="entry name" value="RAG1-ACTIVATING PROTEIN 1"/>
    <property type="match status" value="1"/>
</dbReference>
<feature type="transmembrane region" description="Helical" evidence="10">
    <location>
        <begin position="166"/>
        <end position="187"/>
    </location>
</feature>
<feature type="compositionally biased region" description="Basic and acidic residues" evidence="11">
    <location>
        <begin position="264"/>
        <end position="293"/>
    </location>
</feature>
<comment type="subcellular location">
    <subcellularLocation>
        <location evidence="1 10">Cell membrane</location>
        <topology evidence="1 10">Multi-pass membrane protein</topology>
    </subcellularLocation>
</comment>
<keyword evidence="5 10" id="KW-0762">Sugar transport</keyword>
<proteinExistence type="inferred from homology"/>
<dbReference type="RefSeq" id="XP_031401085.1">
    <property type="nucleotide sequence ID" value="XM_031545225.1"/>
</dbReference>
<comment type="function">
    <text evidence="10">Mediates both low-affinity uptake and efflux of sugar across the membrane.</text>
</comment>
<evidence type="ECO:0000256" key="8">
    <source>
        <dbReference type="ARBA" id="ARBA00022989"/>
    </source>
</evidence>
<feature type="transmembrane region" description="Helical" evidence="10">
    <location>
        <begin position="193"/>
        <end position="212"/>
    </location>
</feature>
<dbReference type="OrthoDB" id="409725at2759"/>
<feature type="transmembrane region" description="Helical" evidence="10">
    <location>
        <begin position="48"/>
        <end position="65"/>
    </location>
</feature>
<comment type="similarity">
    <text evidence="2 10">Belongs to the SWEET sugar transporter family.</text>
</comment>
<dbReference type="AlphaFoldDB" id="A0A6P8DZZ1"/>
<evidence type="ECO:0000256" key="2">
    <source>
        <dbReference type="ARBA" id="ARBA00007809"/>
    </source>
</evidence>
<name>A0A6P8DZZ1_PUNGR</name>
<dbReference type="PANTHER" id="PTHR10791:SF222">
    <property type="entry name" value="BIDIRECTIONAL SUGAR TRANSPORTER SWEET15"/>
    <property type="match status" value="1"/>
</dbReference>
<dbReference type="Pfam" id="PF03083">
    <property type="entry name" value="MtN3_slv"/>
    <property type="match status" value="2"/>
</dbReference>
<keyword evidence="8 10" id="KW-1133">Transmembrane helix</keyword>
<keyword evidence="12" id="KW-1185">Reference proteome</keyword>
<dbReference type="GO" id="GO:0005886">
    <property type="term" value="C:plasma membrane"/>
    <property type="evidence" value="ECO:0007669"/>
    <property type="project" value="UniProtKB-SubCell"/>
</dbReference>
<accession>A0A6P8DZZ1</accession>
<dbReference type="FunFam" id="1.20.1280.290:FF:000001">
    <property type="entry name" value="Bidirectional sugar transporter SWEET"/>
    <property type="match status" value="1"/>
</dbReference>
<reference evidence="13" key="2">
    <citation type="submission" date="2025-08" db="UniProtKB">
        <authorList>
            <consortium name="RefSeq"/>
        </authorList>
    </citation>
    <scope>IDENTIFICATION</scope>
    <source>
        <tissue evidence="13">Leaf</tissue>
    </source>
</reference>
<evidence type="ECO:0000256" key="10">
    <source>
        <dbReference type="RuleBase" id="RU910715"/>
    </source>
</evidence>
<keyword evidence="3 10" id="KW-0813">Transport</keyword>
<evidence type="ECO:0000256" key="4">
    <source>
        <dbReference type="ARBA" id="ARBA00022475"/>
    </source>
</evidence>
<dbReference type="InterPro" id="IPR004316">
    <property type="entry name" value="SWEET_rpt"/>
</dbReference>
<feature type="transmembrane region" description="Helical" evidence="10">
    <location>
        <begin position="6"/>
        <end position="27"/>
    </location>
</feature>
<evidence type="ECO:0000313" key="13">
    <source>
        <dbReference type="RefSeq" id="XP_031401085.1"/>
    </source>
</evidence>
<dbReference type="Gene3D" id="1.20.1280.290">
    <property type="match status" value="2"/>
</dbReference>
<protein>
    <recommendedName>
        <fullName evidence="10">Bidirectional sugar transporter SWEET</fullName>
    </recommendedName>
</protein>
<dbReference type="GO" id="GO:0051119">
    <property type="term" value="F:sugar transmembrane transporter activity"/>
    <property type="evidence" value="ECO:0007669"/>
    <property type="project" value="InterPro"/>
</dbReference>
<evidence type="ECO:0000313" key="12">
    <source>
        <dbReference type="Proteomes" id="UP000515151"/>
    </source>
</evidence>
<organism evidence="12 13">
    <name type="scientific">Punica granatum</name>
    <name type="common">Pomegranate</name>
    <dbReference type="NCBI Taxonomy" id="22663"/>
    <lineage>
        <taxon>Eukaryota</taxon>
        <taxon>Viridiplantae</taxon>
        <taxon>Streptophyta</taxon>
        <taxon>Embryophyta</taxon>
        <taxon>Tracheophyta</taxon>
        <taxon>Spermatophyta</taxon>
        <taxon>Magnoliopsida</taxon>
        <taxon>eudicotyledons</taxon>
        <taxon>Gunneridae</taxon>
        <taxon>Pentapetalae</taxon>
        <taxon>rosids</taxon>
        <taxon>malvids</taxon>
        <taxon>Myrtales</taxon>
        <taxon>Lythraceae</taxon>
        <taxon>Punica</taxon>
    </lineage>
</organism>
<dbReference type="Proteomes" id="UP000515151">
    <property type="component" value="Chromosome 6"/>
</dbReference>
<evidence type="ECO:0000256" key="9">
    <source>
        <dbReference type="ARBA" id="ARBA00023136"/>
    </source>
</evidence>
<feature type="transmembrane region" description="Helical" evidence="10">
    <location>
        <begin position="106"/>
        <end position="126"/>
    </location>
</feature>
<gene>
    <name evidence="13" type="primary">LOC116211034</name>
</gene>
<keyword evidence="4" id="KW-1003">Cell membrane</keyword>
<evidence type="ECO:0000256" key="1">
    <source>
        <dbReference type="ARBA" id="ARBA00004651"/>
    </source>
</evidence>
<keyword evidence="9 10" id="KW-0472">Membrane</keyword>
<evidence type="ECO:0000256" key="5">
    <source>
        <dbReference type="ARBA" id="ARBA00022597"/>
    </source>
</evidence>
<evidence type="ECO:0000256" key="6">
    <source>
        <dbReference type="ARBA" id="ARBA00022692"/>
    </source>
</evidence>
<keyword evidence="7" id="KW-0677">Repeat</keyword>
<feature type="region of interest" description="Disordered" evidence="11">
    <location>
        <begin position="260"/>
        <end position="304"/>
    </location>
</feature>
<evidence type="ECO:0000256" key="11">
    <source>
        <dbReference type="SAM" id="MobiDB-lite"/>
    </source>
</evidence>
<evidence type="ECO:0000256" key="7">
    <source>
        <dbReference type="ARBA" id="ARBA00022737"/>
    </source>
</evidence>